<organism evidence="2 3">
    <name type="scientific">Triparma strigata</name>
    <dbReference type="NCBI Taxonomy" id="1606541"/>
    <lineage>
        <taxon>Eukaryota</taxon>
        <taxon>Sar</taxon>
        <taxon>Stramenopiles</taxon>
        <taxon>Ochrophyta</taxon>
        <taxon>Bolidophyceae</taxon>
        <taxon>Parmales</taxon>
        <taxon>Triparmaceae</taxon>
        <taxon>Triparma</taxon>
    </lineage>
</organism>
<evidence type="ECO:0000313" key="3">
    <source>
        <dbReference type="Proteomes" id="UP001165085"/>
    </source>
</evidence>
<feature type="region of interest" description="Disordered" evidence="1">
    <location>
        <begin position="456"/>
        <end position="485"/>
    </location>
</feature>
<feature type="region of interest" description="Disordered" evidence="1">
    <location>
        <begin position="307"/>
        <end position="339"/>
    </location>
</feature>
<accession>A0A9W7AXZ8</accession>
<keyword evidence="3" id="KW-1185">Reference proteome</keyword>
<dbReference type="OrthoDB" id="10445777at2759"/>
<protein>
    <submittedName>
        <fullName evidence="2">Uncharacterized protein</fullName>
    </submittedName>
</protein>
<sequence>MFAALQRRGRAKSPGAESSEGSSEGSSKGEEKGLMEKFGLLKEEEEGDVEEGEGKEEGEGEAGVEIPPIVIETKEEDDMVPVSPLPMSGVDTPQKDTKTPTLQTMPEENQEESPSPPPSSKEDSNSRSSSRPSSRFSKFFSGIKPPTLLIPSTDPASESLTRKRDKVKSGVRGTLAMMQKLTPKSITPPKSSFFARPKFGNPLAQVGQGLRSMGTKIGVVKKKSPKYSYKKEAEKAREVWKGAREEEVVRAFVKGCIVFASIKVIEKERKRHIGAFGERKQWSSKRGYFYAETLDPKVEIMKSNVVEDVSDDPNPASTPPVSEDSKSDGGDVNSDDDFDNLVVPMQSTHSVSINELYGDNTLSPIQMYSTHSDSKPKAGPVEGQENFWKVIGRVFRAAPSKEVEKEEIAVEEEIKKVAKVYVEPRIKYQWQERITWLDEIIKMANDNYGGSDGGFARDIPSLVSKSTQRRADAKDSQKRGEPWSKKRLQSAIEFEKTIFDPDETLESVKSKLFKTGTDA</sequence>
<comment type="caution">
    <text evidence="2">The sequence shown here is derived from an EMBL/GenBank/DDBJ whole genome shotgun (WGS) entry which is preliminary data.</text>
</comment>
<reference evidence="3" key="1">
    <citation type="journal article" date="2023" name="Commun. Biol.">
        <title>Genome analysis of Parmales, the sister group of diatoms, reveals the evolutionary specialization of diatoms from phago-mixotrophs to photoautotrophs.</title>
        <authorList>
            <person name="Ban H."/>
            <person name="Sato S."/>
            <person name="Yoshikawa S."/>
            <person name="Yamada K."/>
            <person name="Nakamura Y."/>
            <person name="Ichinomiya M."/>
            <person name="Sato N."/>
            <person name="Blanc-Mathieu R."/>
            <person name="Endo H."/>
            <person name="Kuwata A."/>
            <person name="Ogata H."/>
        </authorList>
    </citation>
    <scope>NUCLEOTIDE SEQUENCE [LARGE SCALE GENOMIC DNA]</scope>
    <source>
        <strain evidence="3">NIES 3701</strain>
    </source>
</reference>
<proteinExistence type="predicted"/>
<evidence type="ECO:0000313" key="2">
    <source>
        <dbReference type="EMBL" id="GMH76449.1"/>
    </source>
</evidence>
<feature type="region of interest" description="Disordered" evidence="1">
    <location>
        <begin position="1"/>
        <end position="171"/>
    </location>
</feature>
<name>A0A9W7AXZ8_9STRA</name>
<feature type="compositionally biased region" description="Basic and acidic residues" evidence="1">
    <location>
        <begin position="27"/>
        <end position="42"/>
    </location>
</feature>
<feature type="compositionally biased region" description="Basic and acidic residues" evidence="1">
    <location>
        <begin position="469"/>
        <end position="484"/>
    </location>
</feature>
<dbReference type="Proteomes" id="UP001165085">
    <property type="component" value="Unassembled WGS sequence"/>
</dbReference>
<gene>
    <name evidence="2" type="ORF">TrST_g1979</name>
</gene>
<dbReference type="EMBL" id="BRXY01000197">
    <property type="protein sequence ID" value="GMH76449.1"/>
    <property type="molecule type" value="Genomic_DNA"/>
</dbReference>
<feature type="compositionally biased region" description="Low complexity" evidence="1">
    <location>
        <begin position="126"/>
        <end position="141"/>
    </location>
</feature>
<feature type="compositionally biased region" description="Low complexity" evidence="1">
    <location>
        <begin position="12"/>
        <end position="26"/>
    </location>
</feature>
<evidence type="ECO:0000256" key="1">
    <source>
        <dbReference type="SAM" id="MobiDB-lite"/>
    </source>
</evidence>
<feature type="compositionally biased region" description="Acidic residues" evidence="1">
    <location>
        <begin position="43"/>
        <end position="62"/>
    </location>
</feature>
<dbReference type="AlphaFoldDB" id="A0A9W7AXZ8"/>